<dbReference type="AlphaFoldDB" id="A0A5K7WS15"/>
<sequence length="74" mass="8661">MVTHKIKILPEYFKAVAEGRKTFEIRNNDRNYREGDTVVLQEWDGQYTGFQITKQIGFVTDFEQKPGYVVFGLV</sequence>
<dbReference type="Proteomes" id="UP000326951">
    <property type="component" value="Chromosome"/>
</dbReference>
<evidence type="ECO:0000313" key="2">
    <source>
        <dbReference type="EMBL" id="BBN97471.1"/>
    </source>
</evidence>
<dbReference type="Gene3D" id="2.30.130.30">
    <property type="entry name" value="Hypothetical protein"/>
    <property type="match status" value="1"/>
</dbReference>
<dbReference type="InterPro" id="IPR015947">
    <property type="entry name" value="PUA-like_sf"/>
</dbReference>
<dbReference type="InterPro" id="IPR039440">
    <property type="entry name" value="DUF3850"/>
</dbReference>
<dbReference type="SUPFAM" id="SSF88697">
    <property type="entry name" value="PUA domain-like"/>
    <property type="match status" value="1"/>
</dbReference>
<organism evidence="2 3">
    <name type="scientific">Sporolactobacillus terrae</name>
    <dbReference type="NCBI Taxonomy" id="269673"/>
    <lineage>
        <taxon>Bacteria</taxon>
        <taxon>Bacillati</taxon>
        <taxon>Bacillota</taxon>
        <taxon>Bacilli</taxon>
        <taxon>Bacillales</taxon>
        <taxon>Sporolactobacillaceae</taxon>
        <taxon>Sporolactobacillus</taxon>
    </lineage>
</organism>
<gene>
    <name evidence="2" type="ORF">St703_01760</name>
</gene>
<dbReference type="Pfam" id="PF12961">
    <property type="entry name" value="DUF3850"/>
    <property type="match status" value="1"/>
</dbReference>
<reference evidence="2 3" key="1">
    <citation type="submission" date="2019-09" db="EMBL/GenBank/DDBJ databases">
        <title>Complete genome sequence of Sporolactobacillus terrae 70-3.</title>
        <authorList>
            <person name="Tanaka N."/>
            <person name="Shiwa Y."/>
            <person name="Fujita N."/>
            <person name="Tanasupawat S."/>
        </authorList>
    </citation>
    <scope>NUCLEOTIDE SEQUENCE [LARGE SCALE GENOMIC DNA]</scope>
    <source>
        <strain evidence="2 3">70-3</strain>
    </source>
</reference>
<name>A0A5K7WS15_9BACL</name>
<evidence type="ECO:0000313" key="3">
    <source>
        <dbReference type="Proteomes" id="UP000326951"/>
    </source>
</evidence>
<protein>
    <recommendedName>
        <fullName evidence="1">DUF3850 domain-containing protein</fullName>
    </recommendedName>
</protein>
<dbReference type="RefSeq" id="WP_152080054.1">
    <property type="nucleotide sequence ID" value="NZ_AP021853.1"/>
</dbReference>
<dbReference type="EMBL" id="AP021853">
    <property type="protein sequence ID" value="BBN97471.1"/>
    <property type="molecule type" value="Genomic_DNA"/>
</dbReference>
<proteinExistence type="predicted"/>
<evidence type="ECO:0000259" key="1">
    <source>
        <dbReference type="Pfam" id="PF12961"/>
    </source>
</evidence>
<accession>A0A5K7WS15</accession>
<feature type="domain" description="DUF3850" evidence="1">
    <location>
        <begin position="3"/>
        <end position="72"/>
    </location>
</feature>